<reference evidence="6 7" key="1">
    <citation type="submission" date="2020-06" db="EMBL/GenBank/DDBJ databases">
        <authorList>
            <person name="Li R."/>
            <person name="Bekaert M."/>
        </authorList>
    </citation>
    <scope>NUCLEOTIDE SEQUENCE [LARGE SCALE GENOMIC DNA]</scope>
    <source>
        <strain evidence="7">wild</strain>
    </source>
</reference>
<keyword evidence="3" id="KW-0813">Transport</keyword>
<evidence type="ECO:0000259" key="5">
    <source>
        <dbReference type="PROSITE" id="PS50166"/>
    </source>
</evidence>
<dbReference type="SMART" id="SM00913">
    <property type="entry name" value="IBN_N"/>
    <property type="match status" value="1"/>
</dbReference>
<dbReference type="EMBL" id="CACVKT020004328">
    <property type="protein sequence ID" value="CAC5389351.1"/>
    <property type="molecule type" value="Genomic_DNA"/>
</dbReference>
<dbReference type="Gene3D" id="1.25.10.10">
    <property type="entry name" value="Leucine-rich Repeat Variant"/>
    <property type="match status" value="1"/>
</dbReference>
<evidence type="ECO:0000256" key="4">
    <source>
        <dbReference type="ARBA" id="ARBA00023242"/>
    </source>
</evidence>
<comment type="similarity">
    <text evidence="2">Belongs to the importin beta family.</text>
</comment>
<evidence type="ECO:0000256" key="2">
    <source>
        <dbReference type="ARBA" id="ARBA00007991"/>
    </source>
</evidence>
<sequence length="952" mass="109648">MTNPSTAVLEALHNACSQNADILKPAEKQLQDWEIHPGFYSVLSEIFSNHSIDVNVRWLAVLYCKNGVEKYWRKTAPNAMKEEEKELLKERLISNFNEPVHQIALQLAVLIAKIARVDCPRNWSRLLPVLFEAVRCHDEHTQEQALLVLHHVTKTLASKRLPGDRKLFEELTNDVFSFILGLWTTTLDQFGQLALKQSDNSSNSLDKSILALRILRKQTAFGFKEPGENADVNIFLKQIFTRFKQMLDCRQSMWGNHQVIEKCEKMIILMTKVLLDLVDMHPVTFIPLIRPSLELTVAYNFSQTEKGLLFEKFTVNCFNLMKSIVLCDMYKPLRNSSDLTEPMRQEACKIKTEFFTFSTLSEICRRLVSQYFLLSSEDLNTWDTDPEEFCQEEIGDSYRYSIKPCTETLFLALFKENRMSLSPVLIEMVHQIQLTSDPNDIMAVLRKDAVYNAVGLSAFDLFDDINFDDWFTSHLLTELQNRHVNYRIIRRRVIWLCGQWVGVKMSQNLRPNLYQALIPLLAKEEDLVVRLEAAQTLKTAVDDFEFSVDQFLPFLETLFSLLFQLLQEVRECDTKMQVLHVISFVIERVGPKIQQYATALIHYLPALWQESAEHNMLRCAILTTLIHLVQGFGTSCSCMFNFLLPVIQMSTDVTQDQYIYLVEDGVELWHVTLQNTSVSTDHMLQLFSNMTGLLELGTENLRMCLKVIEDYILLCPVEFMQQYSSVLVNSLGSLMTDIKTEAQVLVLRVIELVLKTFPKEAPEAFSPLLPSFIKAVLENEEHPLILSMYLTLLARILLQNQEFMFNFLNQVATDLNKDSESILGMFLDILSEKIDSITQPEKRKLCALCVTSLLSLNLNVIKENSLVIHDDGADDDNEYYGGNEATDQITDHDRRKTKLSKKDPVHTIALREYLLSQLRACQLLHGQSVFNEMMDSVDSEIVHQLQEFTQKK</sequence>
<dbReference type="Pfam" id="PF03810">
    <property type="entry name" value="IBN_N"/>
    <property type="match status" value="1"/>
</dbReference>
<dbReference type="GO" id="GO:0006606">
    <property type="term" value="P:protein import into nucleus"/>
    <property type="evidence" value="ECO:0007669"/>
    <property type="project" value="TreeGrafter"/>
</dbReference>
<dbReference type="InterPro" id="IPR011989">
    <property type="entry name" value="ARM-like"/>
</dbReference>
<dbReference type="InterPro" id="IPR058669">
    <property type="entry name" value="TPR_IPO7/11-like"/>
</dbReference>
<evidence type="ECO:0000256" key="1">
    <source>
        <dbReference type="ARBA" id="ARBA00004123"/>
    </source>
</evidence>
<keyword evidence="7" id="KW-1185">Reference proteome</keyword>
<keyword evidence="4" id="KW-0539">Nucleus</keyword>
<dbReference type="GO" id="GO:0005635">
    <property type="term" value="C:nuclear envelope"/>
    <property type="evidence" value="ECO:0007669"/>
    <property type="project" value="TreeGrafter"/>
</dbReference>
<dbReference type="InterPro" id="IPR001494">
    <property type="entry name" value="Importin-beta_N"/>
</dbReference>
<dbReference type="SUPFAM" id="SSF48371">
    <property type="entry name" value="ARM repeat"/>
    <property type="match status" value="1"/>
</dbReference>
<dbReference type="GO" id="GO:0005829">
    <property type="term" value="C:cytosol"/>
    <property type="evidence" value="ECO:0007669"/>
    <property type="project" value="TreeGrafter"/>
</dbReference>
<dbReference type="Proteomes" id="UP000507470">
    <property type="component" value="Unassembled WGS sequence"/>
</dbReference>
<organism evidence="6 7">
    <name type="scientific">Mytilus coruscus</name>
    <name type="common">Sea mussel</name>
    <dbReference type="NCBI Taxonomy" id="42192"/>
    <lineage>
        <taxon>Eukaryota</taxon>
        <taxon>Metazoa</taxon>
        <taxon>Spiralia</taxon>
        <taxon>Lophotrochozoa</taxon>
        <taxon>Mollusca</taxon>
        <taxon>Bivalvia</taxon>
        <taxon>Autobranchia</taxon>
        <taxon>Pteriomorphia</taxon>
        <taxon>Mytilida</taxon>
        <taxon>Mytiloidea</taxon>
        <taxon>Mytilidae</taxon>
        <taxon>Mytilinae</taxon>
        <taxon>Mytilus</taxon>
    </lineage>
</organism>
<evidence type="ECO:0000313" key="6">
    <source>
        <dbReference type="EMBL" id="CAC5389351.1"/>
    </source>
</evidence>
<gene>
    <name evidence="6" type="ORF">MCOR_24518</name>
</gene>
<name>A0A6J8C1H1_MYTCO</name>
<dbReference type="PANTHER" id="PTHR10997:SF7">
    <property type="entry name" value="IMPORTIN-11"/>
    <property type="match status" value="1"/>
</dbReference>
<dbReference type="OrthoDB" id="361693at2759"/>
<proteinExistence type="inferred from homology"/>
<feature type="domain" description="Importin N-terminal" evidence="5">
    <location>
        <begin position="26"/>
        <end position="98"/>
    </location>
</feature>
<accession>A0A6J8C1H1</accession>
<dbReference type="Pfam" id="PF25758">
    <property type="entry name" value="TPR_IPO11"/>
    <property type="match status" value="1"/>
</dbReference>
<dbReference type="PANTHER" id="PTHR10997">
    <property type="entry name" value="IMPORTIN-7, 8, 11"/>
    <property type="match status" value="1"/>
</dbReference>
<evidence type="ECO:0000313" key="7">
    <source>
        <dbReference type="Proteomes" id="UP000507470"/>
    </source>
</evidence>
<dbReference type="GO" id="GO:0031267">
    <property type="term" value="F:small GTPase binding"/>
    <property type="evidence" value="ECO:0007669"/>
    <property type="project" value="InterPro"/>
</dbReference>
<dbReference type="AlphaFoldDB" id="A0A6J8C1H1"/>
<comment type="subcellular location">
    <subcellularLocation>
        <location evidence="1">Nucleus</location>
    </subcellularLocation>
</comment>
<dbReference type="InterPro" id="IPR016024">
    <property type="entry name" value="ARM-type_fold"/>
</dbReference>
<evidence type="ECO:0000256" key="3">
    <source>
        <dbReference type="ARBA" id="ARBA00022448"/>
    </source>
</evidence>
<protein>
    <submittedName>
        <fullName evidence="6">Importin-11</fullName>
    </submittedName>
</protein>
<dbReference type="PROSITE" id="PS50166">
    <property type="entry name" value="IMPORTIN_B_NT"/>
    <property type="match status" value="1"/>
</dbReference>